<dbReference type="Pfam" id="PF07978">
    <property type="entry name" value="NIPSNAP"/>
    <property type="match status" value="2"/>
</dbReference>
<comment type="similarity">
    <text evidence="1">Belongs to the NipSnap family.</text>
</comment>
<dbReference type="KEGG" id="tad:TRIADDRAFT_58894"/>
<feature type="domain" description="NIPSNAP" evidence="2">
    <location>
        <begin position="157"/>
        <end position="212"/>
    </location>
</feature>
<dbReference type="CTD" id="6756311"/>
<sequence>MAAWLNPRRFQSARKCYLQLSCQHRHQLHTSNCNAQKMYELRTYSIQPAEFGNFLKLTQEQFHLRTAHSKLLGYWTSELGGLNQVVHIWEYDTFQHRTNVRKALADDPQWISNYISIMMKKLVQQDNVVMFPLPWYPIQSSNQQGGVYELQSISSSASKYSNLETNVKKTVSSQNNDSSKLIGIWKTEHGPLDTMFLLWRFNDLDERHNIKKNSKDSIAELGDYYDALI</sequence>
<accession>B3S3Z0</accession>
<gene>
    <name evidence="3" type="ORF">TRIADDRAFT_58894</name>
</gene>
<dbReference type="SUPFAM" id="SSF54909">
    <property type="entry name" value="Dimeric alpha+beta barrel"/>
    <property type="match status" value="2"/>
</dbReference>
<dbReference type="STRING" id="10228.B3S3Z0"/>
<dbReference type="PANTHER" id="PTHR21017">
    <property type="entry name" value="NIPSNAP-RELATED"/>
    <property type="match status" value="1"/>
</dbReference>
<dbReference type="EMBL" id="DS985249">
    <property type="protein sequence ID" value="EDV22555.1"/>
    <property type="molecule type" value="Genomic_DNA"/>
</dbReference>
<dbReference type="InterPro" id="IPR011008">
    <property type="entry name" value="Dimeric_a/b-barrel"/>
</dbReference>
<dbReference type="GO" id="GO:0005739">
    <property type="term" value="C:mitochondrion"/>
    <property type="evidence" value="ECO:0000318"/>
    <property type="project" value="GO_Central"/>
</dbReference>
<keyword evidence="4" id="KW-1185">Reference proteome</keyword>
<dbReference type="eggNOG" id="KOG2883">
    <property type="taxonomic scope" value="Eukaryota"/>
</dbReference>
<dbReference type="OMA" id="WYESADH"/>
<dbReference type="InParanoid" id="B3S3Z0"/>
<evidence type="ECO:0000313" key="4">
    <source>
        <dbReference type="Proteomes" id="UP000009022"/>
    </source>
</evidence>
<dbReference type="AlphaFoldDB" id="B3S3Z0"/>
<dbReference type="HOGENOM" id="CLU_085919_1_0_1"/>
<dbReference type="RefSeq" id="XP_002115099.1">
    <property type="nucleotide sequence ID" value="XM_002115063.1"/>
</dbReference>
<dbReference type="Proteomes" id="UP000009022">
    <property type="component" value="Unassembled WGS sequence"/>
</dbReference>
<dbReference type="GeneID" id="6756311"/>
<evidence type="ECO:0000259" key="2">
    <source>
        <dbReference type="Pfam" id="PF07978"/>
    </source>
</evidence>
<dbReference type="PhylomeDB" id="B3S3Z0"/>
<organism evidence="3 4">
    <name type="scientific">Trichoplax adhaerens</name>
    <name type="common">Trichoplax reptans</name>
    <dbReference type="NCBI Taxonomy" id="10228"/>
    <lineage>
        <taxon>Eukaryota</taxon>
        <taxon>Metazoa</taxon>
        <taxon>Placozoa</taxon>
        <taxon>Uniplacotomia</taxon>
        <taxon>Trichoplacea</taxon>
        <taxon>Trichoplacidae</taxon>
        <taxon>Trichoplax</taxon>
    </lineage>
</organism>
<name>B3S3Z0_TRIAD</name>
<reference evidence="3 4" key="1">
    <citation type="journal article" date="2008" name="Nature">
        <title>The Trichoplax genome and the nature of placozoans.</title>
        <authorList>
            <person name="Srivastava M."/>
            <person name="Begovic E."/>
            <person name="Chapman J."/>
            <person name="Putnam N.H."/>
            <person name="Hellsten U."/>
            <person name="Kawashima T."/>
            <person name="Kuo A."/>
            <person name="Mitros T."/>
            <person name="Salamov A."/>
            <person name="Carpenter M.L."/>
            <person name="Signorovitch A.Y."/>
            <person name="Moreno M.A."/>
            <person name="Kamm K."/>
            <person name="Grimwood J."/>
            <person name="Schmutz J."/>
            <person name="Shapiro H."/>
            <person name="Grigoriev I.V."/>
            <person name="Buss L.W."/>
            <person name="Schierwater B."/>
            <person name="Dellaporta S.L."/>
            <person name="Rokhsar D.S."/>
        </authorList>
    </citation>
    <scope>NUCLEOTIDE SEQUENCE [LARGE SCALE GENOMIC DNA]</scope>
    <source>
        <strain evidence="3 4">Grell-BS-1999</strain>
    </source>
</reference>
<evidence type="ECO:0000256" key="1">
    <source>
        <dbReference type="ARBA" id="ARBA00005291"/>
    </source>
</evidence>
<dbReference type="Gene3D" id="3.30.70.100">
    <property type="match status" value="2"/>
</dbReference>
<protein>
    <recommendedName>
        <fullName evidence="2">NIPSNAP domain-containing protein</fullName>
    </recommendedName>
</protein>
<proteinExistence type="inferred from homology"/>
<dbReference type="GO" id="GO:0000423">
    <property type="term" value="P:mitophagy"/>
    <property type="evidence" value="ECO:0007669"/>
    <property type="project" value="UniProtKB-ARBA"/>
</dbReference>
<dbReference type="OrthoDB" id="10262843at2759"/>
<dbReference type="PANTHER" id="PTHR21017:SF19">
    <property type="entry name" value="PROTEIN NIPSNAP HOMOLOG 3B"/>
    <property type="match status" value="1"/>
</dbReference>
<dbReference type="InterPro" id="IPR051557">
    <property type="entry name" value="NipSnap_domain"/>
</dbReference>
<evidence type="ECO:0000313" key="3">
    <source>
        <dbReference type="EMBL" id="EDV22555.1"/>
    </source>
</evidence>
<dbReference type="InterPro" id="IPR012577">
    <property type="entry name" value="NIPSNAP"/>
</dbReference>
<feature type="domain" description="NIPSNAP" evidence="2">
    <location>
        <begin position="39"/>
        <end position="136"/>
    </location>
</feature>